<feature type="domain" description="YqzN/YkzM" evidence="1">
    <location>
        <begin position="12"/>
        <end position="63"/>
    </location>
</feature>
<dbReference type="Pfam" id="PF26160">
    <property type="entry name" value="YqzN_YkzM"/>
    <property type="match status" value="1"/>
</dbReference>
<dbReference type="InterPro" id="IPR058869">
    <property type="entry name" value="YqzN_YkzM"/>
</dbReference>
<organism evidence="2 3">
    <name type="scientific">Caloranaerobacter azorensis</name>
    <dbReference type="NCBI Taxonomy" id="116090"/>
    <lineage>
        <taxon>Bacteria</taxon>
        <taxon>Bacillati</taxon>
        <taxon>Bacillota</taxon>
        <taxon>Tissierellia</taxon>
        <taxon>Tissierellales</taxon>
        <taxon>Thermohalobacteraceae</taxon>
        <taxon>Caloranaerobacter</taxon>
    </lineage>
</organism>
<dbReference type="RefSeq" id="WP_163234280.1">
    <property type="nucleotide sequence ID" value="NZ_CP048617.1"/>
</dbReference>
<proteinExistence type="predicted"/>
<reference evidence="2 3" key="1">
    <citation type="submission" date="2020-02" db="EMBL/GenBank/DDBJ databases">
        <title>Thermophilic hydrogen producing bacteria, Caloranaerobacter azorensis.</title>
        <authorList>
            <person name="Baek K."/>
        </authorList>
    </citation>
    <scope>NUCLEOTIDE SEQUENCE [LARGE SCALE GENOMIC DNA]</scope>
    <source>
        <strain evidence="2 3">T3-1</strain>
    </source>
</reference>
<dbReference type="KEGG" id="cazo:G3A45_01510"/>
<evidence type="ECO:0000259" key="1">
    <source>
        <dbReference type="Pfam" id="PF26160"/>
    </source>
</evidence>
<dbReference type="Proteomes" id="UP000464452">
    <property type="component" value="Chromosome"/>
</dbReference>
<protein>
    <recommendedName>
        <fullName evidence="1">YqzN/YkzM domain-containing protein</fullName>
    </recommendedName>
</protein>
<name>A0A6P1Y9S9_9FIRM</name>
<dbReference type="EMBL" id="CP048617">
    <property type="protein sequence ID" value="QIB26100.1"/>
    <property type="molecule type" value="Genomic_DNA"/>
</dbReference>
<accession>A0A6P1Y9S9</accession>
<evidence type="ECO:0000313" key="3">
    <source>
        <dbReference type="Proteomes" id="UP000464452"/>
    </source>
</evidence>
<evidence type="ECO:0000313" key="2">
    <source>
        <dbReference type="EMBL" id="QIB26100.1"/>
    </source>
</evidence>
<dbReference type="AlphaFoldDB" id="A0A6P1Y9S9"/>
<gene>
    <name evidence="2" type="ORF">G3A45_01510</name>
</gene>
<sequence>MSKTTSTKTDRPKFSVAKLRENCKKLFGVTASTFDGATHNIEKSKNYSVAEMKKIIEDWKKKEVK</sequence>